<dbReference type="GO" id="GO:0042421">
    <property type="term" value="P:norepinephrine biosynthetic process"/>
    <property type="evidence" value="ECO:0007669"/>
    <property type="project" value="TreeGrafter"/>
</dbReference>
<evidence type="ECO:0000313" key="4">
    <source>
        <dbReference type="Proteomes" id="UP001159042"/>
    </source>
</evidence>
<dbReference type="PANTHER" id="PTHR10157">
    <property type="entry name" value="DOPAMINE BETA HYDROXYLASE RELATED"/>
    <property type="match status" value="1"/>
</dbReference>
<evidence type="ECO:0000259" key="2">
    <source>
        <dbReference type="Pfam" id="PF03351"/>
    </source>
</evidence>
<organism evidence="3 4">
    <name type="scientific">Exocentrus adspersus</name>
    <dbReference type="NCBI Taxonomy" id="1586481"/>
    <lineage>
        <taxon>Eukaryota</taxon>
        <taxon>Metazoa</taxon>
        <taxon>Ecdysozoa</taxon>
        <taxon>Arthropoda</taxon>
        <taxon>Hexapoda</taxon>
        <taxon>Insecta</taxon>
        <taxon>Pterygota</taxon>
        <taxon>Neoptera</taxon>
        <taxon>Endopterygota</taxon>
        <taxon>Coleoptera</taxon>
        <taxon>Polyphaga</taxon>
        <taxon>Cucujiformia</taxon>
        <taxon>Chrysomeloidea</taxon>
        <taxon>Cerambycidae</taxon>
        <taxon>Lamiinae</taxon>
        <taxon>Acanthocinini</taxon>
        <taxon>Exocentrus</taxon>
    </lineage>
</organism>
<accession>A0AAV8VQM7</accession>
<dbReference type="InterPro" id="IPR045266">
    <property type="entry name" value="DOH_DOMON"/>
</dbReference>
<sequence length="192" mass="22236">MAVKYLYETNTHRSFDLIPYPKSRLDETGRLNARYGEVCPTVLAAKTRCRVICDIWGTRRRDRHVKDSPGSAIDREPEVDPSQDYQLLLGYENSTHTVLRFRRRLDTCDHHDIPITFALGNSVVEARRVNSVRFFGFLYFFGKRERELLFPGVARSARGFWPRRAPGRSINSSGGNTGDRDGSRKRRKAWKE</sequence>
<evidence type="ECO:0000256" key="1">
    <source>
        <dbReference type="SAM" id="MobiDB-lite"/>
    </source>
</evidence>
<name>A0AAV8VQM7_9CUCU</name>
<dbReference type="GO" id="GO:0004500">
    <property type="term" value="F:dopamine beta-monooxygenase activity"/>
    <property type="evidence" value="ECO:0007669"/>
    <property type="project" value="InterPro"/>
</dbReference>
<dbReference type="InterPro" id="IPR000945">
    <property type="entry name" value="DBH-like"/>
</dbReference>
<dbReference type="GO" id="GO:0005507">
    <property type="term" value="F:copper ion binding"/>
    <property type="evidence" value="ECO:0007669"/>
    <property type="project" value="TreeGrafter"/>
</dbReference>
<evidence type="ECO:0000313" key="3">
    <source>
        <dbReference type="EMBL" id="KAJ8916281.1"/>
    </source>
</evidence>
<dbReference type="AlphaFoldDB" id="A0AAV8VQM7"/>
<dbReference type="GO" id="GO:0005615">
    <property type="term" value="C:extracellular space"/>
    <property type="evidence" value="ECO:0007669"/>
    <property type="project" value="TreeGrafter"/>
</dbReference>
<dbReference type="Pfam" id="PF03351">
    <property type="entry name" value="DOMON"/>
    <property type="match status" value="1"/>
</dbReference>
<protein>
    <recommendedName>
        <fullName evidence="2">DOMON domain-containing protein</fullName>
    </recommendedName>
</protein>
<dbReference type="GO" id="GO:0006589">
    <property type="term" value="P:octopamine biosynthetic process"/>
    <property type="evidence" value="ECO:0007669"/>
    <property type="project" value="TreeGrafter"/>
</dbReference>
<dbReference type="EMBL" id="JANEYG010000044">
    <property type="protein sequence ID" value="KAJ8916281.1"/>
    <property type="molecule type" value="Genomic_DNA"/>
</dbReference>
<dbReference type="PANTHER" id="PTHR10157:SF40">
    <property type="entry name" value="MOXD1 HOMOLOG 2"/>
    <property type="match status" value="1"/>
</dbReference>
<gene>
    <name evidence="3" type="ORF">NQ315_016422</name>
</gene>
<feature type="region of interest" description="Disordered" evidence="1">
    <location>
        <begin position="164"/>
        <end position="192"/>
    </location>
</feature>
<proteinExistence type="predicted"/>
<dbReference type="GO" id="GO:0030667">
    <property type="term" value="C:secretory granule membrane"/>
    <property type="evidence" value="ECO:0007669"/>
    <property type="project" value="TreeGrafter"/>
</dbReference>
<reference evidence="3 4" key="1">
    <citation type="journal article" date="2023" name="Insect Mol. Biol.">
        <title>Genome sequencing provides insights into the evolution of gene families encoding plant cell wall-degrading enzymes in longhorned beetles.</title>
        <authorList>
            <person name="Shin N.R."/>
            <person name="Okamura Y."/>
            <person name="Kirsch R."/>
            <person name="Pauchet Y."/>
        </authorList>
    </citation>
    <scope>NUCLEOTIDE SEQUENCE [LARGE SCALE GENOMIC DNA]</scope>
    <source>
        <strain evidence="3">EAD_L_NR</strain>
    </source>
</reference>
<feature type="compositionally biased region" description="Basic residues" evidence="1">
    <location>
        <begin position="183"/>
        <end position="192"/>
    </location>
</feature>
<feature type="domain" description="DOMON" evidence="2">
    <location>
        <begin position="72"/>
        <end position="115"/>
    </location>
</feature>
<comment type="caution">
    <text evidence="3">The sequence shown here is derived from an EMBL/GenBank/DDBJ whole genome shotgun (WGS) entry which is preliminary data.</text>
</comment>
<keyword evidence="4" id="KW-1185">Reference proteome</keyword>
<dbReference type="CDD" id="cd09631">
    <property type="entry name" value="DOMON_DOH"/>
    <property type="match status" value="1"/>
</dbReference>
<dbReference type="InterPro" id="IPR005018">
    <property type="entry name" value="DOMON_domain"/>
</dbReference>
<dbReference type="GO" id="GO:0042420">
    <property type="term" value="P:dopamine catabolic process"/>
    <property type="evidence" value="ECO:0007669"/>
    <property type="project" value="TreeGrafter"/>
</dbReference>
<dbReference type="Proteomes" id="UP001159042">
    <property type="component" value="Unassembled WGS sequence"/>
</dbReference>